<accession>A0A369VDW1</accession>
<evidence type="ECO:0000256" key="1">
    <source>
        <dbReference type="SAM" id="Phobius"/>
    </source>
</evidence>
<feature type="transmembrane region" description="Helical" evidence="1">
    <location>
        <begin position="102"/>
        <end position="119"/>
    </location>
</feature>
<comment type="caution">
    <text evidence="2">The sequence shown here is derived from an EMBL/GenBank/DDBJ whole genome shotgun (WGS) entry which is preliminary data.</text>
</comment>
<feature type="transmembrane region" description="Helical" evidence="1">
    <location>
        <begin position="76"/>
        <end position="96"/>
    </location>
</feature>
<feature type="transmembrane region" description="Helical" evidence="1">
    <location>
        <begin position="12"/>
        <end position="35"/>
    </location>
</feature>
<dbReference type="EMBL" id="QQBH01000001">
    <property type="protein sequence ID" value="RDD90683.1"/>
    <property type="molecule type" value="Genomic_DNA"/>
</dbReference>
<evidence type="ECO:0000313" key="2">
    <source>
        <dbReference type="EMBL" id="RDD90683.1"/>
    </source>
</evidence>
<dbReference type="STRING" id="146923.Spa2297_05010"/>
<dbReference type="InterPro" id="IPR021214">
    <property type="entry name" value="DUF2568"/>
</dbReference>
<gene>
    <name evidence="2" type="ORF">DVZ84_00105</name>
</gene>
<evidence type="ECO:0000313" key="3">
    <source>
        <dbReference type="Proteomes" id="UP000253742"/>
    </source>
</evidence>
<dbReference type="Proteomes" id="UP000253742">
    <property type="component" value="Unassembled WGS sequence"/>
</dbReference>
<keyword evidence="1" id="KW-1133">Transmembrane helix</keyword>
<keyword evidence="1" id="KW-0472">Membrane</keyword>
<proteinExistence type="predicted"/>
<protein>
    <submittedName>
        <fullName evidence="2">DUF2568 domain-containing protein</fullName>
    </submittedName>
</protein>
<reference evidence="2 3" key="1">
    <citation type="submission" date="2018-07" db="EMBL/GenBank/DDBJ databases">
        <title>Genome guided investigation of antibiotics producing actinomycetales strain isolated from a Macau mangrove ecosystem.</title>
        <authorList>
            <person name="Hu D."/>
        </authorList>
    </citation>
    <scope>NUCLEOTIDE SEQUENCE [LARGE SCALE GENOMIC DNA]</scope>
    <source>
        <strain evidence="2 3">2297</strain>
    </source>
</reference>
<sequence>MSPAPLPPAVRAVFLTNEVLALLLELLSLGLLAWWGLTRDIGWAGSLLPAVAAPLGAALVWGLFAAPKARYAIPHAARLGVKAVVFGAAALALLGIGHRWPAVWFAVAVLDNTALASYYRTRS</sequence>
<name>A0A369VDW1_9ACTN</name>
<dbReference type="Pfam" id="PF10823">
    <property type="entry name" value="DUF2568"/>
    <property type="match status" value="1"/>
</dbReference>
<feature type="transmembrane region" description="Helical" evidence="1">
    <location>
        <begin position="41"/>
        <end position="64"/>
    </location>
</feature>
<keyword evidence="1" id="KW-0812">Transmembrane</keyword>
<organism evidence="2 3">
    <name type="scientific">Streptomyces parvulus</name>
    <dbReference type="NCBI Taxonomy" id="146923"/>
    <lineage>
        <taxon>Bacteria</taxon>
        <taxon>Bacillati</taxon>
        <taxon>Actinomycetota</taxon>
        <taxon>Actinomycetes</taxon>
        <taxon>Kitasatosporales</taxon>
        <taxon>Streptomycetaceae</taxon>
        <taxon>Streptomyces</taxon>
    </lineage>
</organism>
<dbReference type="AlphaFoldDB" id="A0A369VDW1"/>
<dbReference type="RefSeq" id="WP_114526185.1">
    <property type="nucleotide sequence ID" value="NZ_QQBH01000001.1"/>
</dbReference>